<keyword evidence="3" id="KW-1185">Reference proteome</keyword>
<name>A0ABP7RQC4_9SPHN</name>
<evidence type="ECO:0000313" key="3">
    <source>
        <dbReference type="Proteomes" id="UP001501310"/>
    </source>
</evidence>
<feature type="signal peptide" evidence="1">
    <location>
        <begin position="1"/>
        <end position="26"/>
    </location>
</feature>
<evidence type="ECO:0000313" key="2">
    <source>
        <dbReference type="EMBL" id="GAA4000696.1"/>
    </source>
</evidence>
<evidence type="ECO:0000256" key="1">
    <source>
        <dbReference type="SAM" id="SignalP"/>
    </source>
</evidence>
<dbReference type="Proteomes" id="UP001501310">
    <property type="component" value="Unassembled WGS sequence"/>
</dbReference>
<keyword evidence="1" id="KW-0732">Signal</keyword>
<feature type="chain" id="PRO_5046375382" evidence="1">
    <location>
        <begin position="27"/>
        <end position="408"/>
    </location>
</feature>
<protein>
    <submittedName>
        <fullName evidence="2">Uncharacterized protein</fullName>
    </submittedName>
</protein>
<reference evidence="3" key="1">
    <citation type="journal article" date="2019" name="Int. J. Syst. Evol. Microbiol.">
        <title>The Global Catalogue of Microorganisms (GCM) 10K type strain sequencing project: providing services to taxonomists for standard genome sequencing and annotation.</title>
        <authorList>
            <consortium name="The Broad Institute Genomics Platform"/>
            <consortium name="The Broad Institute Genome Sequencing Center for Infectious Disease"/>
            <person name="Wu L."/>
            <person name="Ma J."/>
        </authorList>
    </citation>
    <scope>NUCLEOTIDE SEQUENCE [LARGE SCALE GENOMIC DNA]</scope>
    <source>
        <strain evidence="3">JCM 16603</strain>
    </source>
</reference>
<sequence>MTGRTLLQALAGGSLAALLSAAPAAAQNRTYLDVSGALGYSTNPDLSLVGRSSAYGRVSANGYHSWGGERSNTSLSAYVENSYYFRRLSNRQLFSLNAFNTTRVSETTRLYGGLSFSGDFGAQLSSRFFVAPTDPNPTDGTDPVIPPSVVVLVSPDLVALSQRQYRVSGSGGGEFRLSPVDTLVASVGAQHVFYGGNNQALLDSTQYDGALGYQRQLSERLSLGGRLIGTRTDYSLGRGITSYGAQLTVSAQLAELLSLTAAAGLTRTEQDFGNLGGKTSGTDLALDASLCRTLEFERFCLRAARRAQGVAFGVAPTSTSASLDYSRRLGAKDQVQASFAYVTTDAASRLFTTKQSFYSASGSYDRSITDRLSAGVSASVRKLSIAGNDPKTDVGGSLFIRNRFGSVR</sequence>
<dbReference type="EMBL" id="BAAAZD010000001">
    <property type="protein sequence ID" value="GAA4000696.1"/>
    <property type="molecule type" value="Genomic_DNA"/>
</dbReference>
<proteinExistence type="predicted"/>
<gene>
    <name evidence="2" type="ORF">GCM10022211_09020</name>
</gene>
<organism evidence="2 3">
    <name type="scientific">Sphingomonas humi</name>
    <dbReference type="NCBI Taxonomy" id="335630"/>
    <lineage>
        <taxon>Bacteria</taxon>
        <taxon>Pseudomonadati</taxon>
        <taxon>Pseudomonadota</taxon>
        <taxon>Alphaproteobacteria</taxon>
        <taxon>Sphingomonadales</taxon>
        <taxon>Sphingomonadaceae</taxon>
        <taxon>Sphingomonas</taxon>
    </lineage>
</organism>
<dbReference type="SUPFAM" id="SSF56935">
    <property type="entry name" value="Porins"/>
    <property type="match status" value="1"/>
</dbReference>
<comment type="caution">
    <text evidence="2">The sequence shown here is derived from an EMBL/GenBank/DDBJ whole genome shotgun (WGS) entry which is preliminary data.</text>
</comment>
<accession>A0ABP7RQC4</accession>